<protein>
    <recommendedName>
        <fullName evidence="5">Small ribosomal subunit protein eS1</fullName>
    </recommendedName>
</protein>
<dbReference type="AlphaFoldDB" id="A0A0D2WLA1"/>
<feature type="compositionally biased region" description="Basic residues" evidence="7">
    <location>
        <begin position="1"/>
        <end position="19"/>
    </location>
</feature>
<dbReference type="GO" id="GO:0006412">
    <property type="term" value="P:translation"/>
    <property type="evidence" value="ECO:0007669"/>
    <property type="project" value="UniProtKB-UniRule"/>
</dbReference>
<evidence type="ECO:0000256" key="2">
    <source>
        <dbReference type="ARBA" id="ARBA00022490"/>
    </source>
</evidence>
<keyword evidence="9" id="KW-1185">Reference proteome</keyword>
<dbReference type="PANTHER" id="PTHR11830">
    <property type="entry name" value="40S RIBOSOMAL PROTEIN S3A"/>
    <property type="match status" value="1"/>
</dbReference>
<dbReference type="FunCoup" id="A0A0D2WLA1">
    <property type="interactions" value="428"/>
</dbReference>
<evidence type="ECO:0000256" key="3">
    <source>
        <dbReference type="ARBA" id="ARBA00022980"/>
    </source>
</evidence>
<dbReference type="RefSeq" id="XP_004349214.1">
    <property type="nucleotide sequence ID" value="XM_004349164.2"/>
</dbReference>
<dbReference type="OMA" id="TRFKGHE"/>
<dbReference type="InterPro" id="IPR027500">
    <property type="entry name" value="Ribosomal_eS1_euk"/>
</dbReference>
<comment type="subunit">
    <text evidence="5">Component of the small ribosomal subunit. Mature ribosomes consist of a small (40S) and a large (60S) subunit. The 40S subunit contains about 33 different proteins and 1 molecule of RNA (18S). The 60S subunit contains about 49 different proteins and 3 molecules of RNA (25S, 5.8S and 5S).</text>
</comment>
<comment type="subcellular location">
    <subcellularLocation>
        <location evidence="1 5">Cytoplasm</location>
    </subcellularLocation>
</comment>
<dbReference type="PhylomeDB" id="A0A0D2WLA1"/>
<keyword evidence="3 5" id="KW-0689">Ribosomal protein</keyword>
<dbReference type="Proteomes" id="UP000008743">
    <property type="component" value="Unassembled WGS sequence"/>
</dbReference>
<feature type="initiator methionine" description="Removed" evidence="5">
    <location>
        <position position="1"/>
    </location>
</feature>
<dbReference type="InterPro" id="IPR018281">
    <property type="entry name" value="Ribosomal_eS1_CS"/>
</dbReference>
<dbReference type="InterPro" id="IPR001593">
    <property type="entry name" value="Ribosomal_eS1"/>
</dbReference>
<dbReference type="Pfam" id="PF01015">
    <property type="entry name" value="Ribosomal_S3Ae"/>
    <property type="match status" value="1"/>
</dbReference>
<dbReference type="OrthoDB" id="9834376at2759"/>
<evidence type="ECO:0000313" key="9">
    <source>
        <dbReference type="Proteomes" id="UP000008743"/>
    </source>
</evidence>
<evidence type="ECO:0000313" key="8">
    <source>
        <dbReference type="EMBL" id="KJE91310.1"/>
    </source>
</evidence>
<evidence type="ECO:0000256" key="7">
    <source>
        <dbReference type="SAM" id="MobiDB-lite"/>
    </source>
</evidence>
<evidence type="ECO:0000256" key="6">
    <source>
        <dbReference type="RuleBase" id="RU000668"/>
    </source>
</evidence>
<dbReference type="HAMAP" id="MF_03122">
    <property type="entry name" value="Ribosomal_eS1_euk"/>
    <property type="match status" value="1"/>
</dbReference>
<dbReference type="eggNOG" id="KOG1628">
    <property type="taxonomic scope" value="Eukaryota"/>
</dbReference>
<feature type="region of interest" description="Disordered" evidence="7">
    <location>
        <begin position="1"/>
        <end position="20"/>
    </location>
</feature>
<proteinExistence type="inferred from homology"/>
<dbReference type="GO" id="GO:0003735">
    <property type="term" value="F:structural constituent of ribosome"/>
    <property type="evidence" value="ECO:0007669"/>
    <property type="project" value="UniProtKB-UniRule"/>
</dbReference>
<evidence type="ECO:0000256" key="5">
    <source>
        <dbReference type="HAMAP-Rule" id="MF_03122"/>
    </source>
</evidence>
<organism evidence="8 9">
    <name type="scientific">Capsaspora owczarzaki (strain ATCC 30864)</name>
    <dbReference type="NCBI Taxonomy" id="595528"/>
    <lineage>
        <taxon>Eukaryota</taxon>
        <taxon>Filasterea</taxon>
        <taxon>Capsaspora</taxon>
    </lineage>
</organism>
<reference evidence="9" key="1">
    <citation type="submission" date="2011-02" db="EMBL/GenBank/DDBJ databases">
        <title>The Genome Sequence of Capsaspora owczarzaki ATCC 30864.</title>
        <authorList>
            <person name="Russ C."/>
            <person name="Cuomo C."/>
            <person name="Burger G."/>
            <person name="Gray M.W."/>
            <person name="Holland P.W.H."/>
            <person name="King N."/>
            <person name="Lang F.B.F."/>
            <person name="Roger A.J."/>
            <person name="Ruiz-Trillo I."/>
            <person name="Young S.K."/>
            <person name="Zeng Q."/>
            <person name="Gargeya S."/>
            <person name="Alvarado L."/>
            <person name="Berlin A."/>
            <person name="Chapman S.B."/>
            <person name="Chen Z."/>
            <person name="Freedman E."/>
            <person name="Gellesch M."/>
            <person name="Goldberg J."/>
            <person name="Griggs A."/>
            <person name="Gujja S."/>
            <person name="Heilman E."/>
            <person name="Heiman D."/>
            <person name="Howarth C."/>
            <person name="Mehta T."/>
            <person name="Neiman D."/>
            <person name="Pearson M."/>
            <person name="Roberts A."/>
            <person name="Saif S."/>
            <person name="Shea T."/>
            <person name="Shenoy N."/>
            <person name="Sisk P."/>
            <person name="Stolte C."/>
            <person name="Sykes S."/>
            <person name="White J."/>
            <person name="Yandava C."/>
            <person name="Haas B."/>
            <person name="Nusbaum C."/>
            <person name="Birren B."/>
        </authorList>
    </citation>
    <scope>NUCLEOTIDE SEQUENCE</scope>
    <source>
        <strain evidence="9">ATCC 30864</strain>
    </source>
</reference>
<accession>A0A0D2WLA1</accession>
<dbReference type="EMBL" id="KE346362">
    <property type="protein sequence ID" value="KJE91310.1"/>
    <property type="molecule type" value="Genomic_DNA"/>
</dbReference>
<gene>
    <name evidence="8" type="ORF">CAOG_002464</name>
</gene>
<keyword evidence="2 5" id="KW-0963">Cytoplasm</keyword>
<evidence type="ECO:0000256" key="1">
    <source>
        <dbReference type="ARBA" id="ARBA00004496"/>
    </source>
</evidence>
<sequence length="262" mass="29197">MAVGKNKRLTKGGKKGSKKKIADPYAKKDWYDIKAPSMFTTRQVGKTLVTRTTGTKIAADGLKGRVFEVSLADLQGGNEEEAHRKIKLCADEVQGKNLLTNFHGLDFTTDKLRSLVKKWHTLIEAIVDVKTSDNYVVRVFVIAFTKRRPNQVKKTSYAQHAQIRQIRKKMTDIITKEVSSADLKEFVAKLLPESIGKEIEKACQGVYPLQNVFVRKVKVLRKPKLDMGKLLELHGDSGASSEDTGAKVERGDFVEPAILASV</sequence>
<dbReference type="InParanoid" id="A0A0D2WLA1"/>
<dbReference type="STRING" id="595528.A0A0D2WLA1"/>
<keyword evidence="4 5" id="KW-0687">Ribonucleoprotein</keyword>
<comment type="similarity">
    <text evidence="5 6">Belongs to the eukaryotic ribosomal protein eS1 family.</text>
</comment>
<dbReference type="PROSITE" id="PS01191">
    <property type="entry name" value="RIBOSOMAL_S3AE"/>
    <property type="match status" value="1"/>
</dbReference>
<dbReference type="GO" id="GO:0022627">
    <property type="term" value="C:cytosolic small ribosomal subunit"/>
    <property type="evidence" value="ECO:0007669"/>
    <property type="project" value="UniProtKB-UniRule"/>
</dbReference>
<dbReference type="SMART" id="SM01397">
    <property type="entry name" value="Ribosomal_S3Ae"/>
    <property type="match status" value="1"/>
</dbReference>
<name>A0A0D2WLA1_CAPO3</name>
<evidence type="ECO:0000256" key="4">
    <source>
        <dbReference type="ARBA" id="ARBA00023274"/>
    </source>
</evidence>